<accession>A0A6P4Z2R2</accession>
<dbReference type="PANTHER" id="PTHR22801:SF63">
    <property type="entry name" value="C-TYPE LECTIN DOMAIN-CONTAINING PROTEIN"/>
    <property type="match status" value="1"/>
</dbReference>
<protein>
    <submittedName>
        <fullName evidence="5">Echinoidin-like</fullName>
    </submittedName>
</protein>
<name>A0A6P4Z2R2_BRABE</name>
<dbReference type="PANTHER" id="PTHR22801">
    <property type="entry name" value="LITHOSTATHINE"/>
    <property type="match status" value="1"/>
</dbReference>
<evidence type="ECO:0000313" key="4">
    <source>
        <dbReference type="Proteomes" id="UP000515135"/>
    </source>
</evidence>
<dbReference type="InterPro" id="IPR050801">
    <property type="entry name" value="Ca-Dep_Lectins_ImmuneDev"/>
</dbReference>
<keyword evidence="2" id="KW-0732">Signal</keyword>
<dbReference type="Gene3D" id="3.10.100.10">
    <property type="entry name" value="Mannose-Binding Protein A, subunit A"/>
    <property type="match status" value="1"/>
</dbReference>
<dbReference type="CDD" id="cd00037">
    <property type="entry name" value="CLECT"/>
    <property type="match status" value="1"/>
</dbReference>
<dbReference type="GeneID" id="109470752"/>
<dbReference type="InterPro" id="IPR001304">
    <property type="entry name" value="C-type_lectin-like"/>
</dbReference>
<organism evidence="4 5">
    <name type="scientific">Branchiostoma belcheri</name>
    <name type="common">Amphioxus</name>
    <dbReference type="NCBI Taxonomy" id="7741"/>
    <lineage>
        <taxon>Eukaryota</taxon>
        <taxon>Metazoa</taxon>
        <taxon>Chordata</taxon>
        <taxon>Cephalochordata</taxon>
        <taxon>Leptocardii</taxon>
        <taxon>Amphioxiformes</taxon>
        <taxon>Branchiostomatidae</taxon>
        <taxon>Branchiostoma</taxon>
    </lineage>
</organism>
<dbReference type="Proteomes" id="UP000515135">
    <property type="component" value="Unplaced"/>
</dbReference>
<dbReference type="Pfam" id="PF00059">
    <property type="entry name" value="Lectin_C"/>
    <property type="match status" value="1"/>
</dbReference>
<dbReference type="InterPro" id="IPR016186">
    <property type="entry name" value="C-type_lectin-like/link_sf"/>
</dbReference>
<sequence>MTRHVVLVLALALLAGDVYPAKSMPTKEQPLNDEHVSPDVEKAEVLLEELEELLDKEVMANNNGGDDDDDQMKRDFEPTDSCPTGWSSYGARCYQVFIGQRTFPEAVEFCESENARVALPKDQGINDHIVALRNSDSVAQQTSCWIGLEHEEVEGEHIYRWTDGELLGNYTNWATDPPEPNHAPGDADCVRMERNVPTSPGVSNQWRDFPCDDLLAVCVICEAGKYP</sequence>
<feature type="signal peptide" evidence="2">
    <location>
        <begin position="1"/>
        <end position="20"/>
    </location>
</feature>
<gene>
    <name evidence="5" type="primary">LOC109470752</name>
</gene>
<dbReference type="RefSeq" id="XP_019625377.1">
    <property type="nucleotide sequence ID" value="XM_019769818.1"/>
</dbReference>
<evidence type="ECO:0000313" key="5">
    <source>
        <dbReference type="RefSeq" id="XP_019625377.1"/>
    </source>
</evidence>
<evidence type="ECO:0000256" key="2">
    <source>
        <dbReference type="SAM" id="SignalP"/>
    </source>
</evidence>
<dbReference type="OrthoDB" id="8950604at2759"/>
<evidence type="ECO:0000259" key="3">
    <source>
        <dbReference type="PROSITE" id="PS50041"/>
    </source>
</evidence>
<dbReference type="PROSITE" id="PS50041">
    <property type="entry name" value="C_TYPE_LECTIN_2"/>
    <property type="match status" value="1"/>
</dbReference>
<reference evidence="5" key="1">
    <citation type="submission" date="2025-08" db="UniProtKB">
        <authorList>
            <consortium name="RefSeq"/>
        </authorList>
    </citation>
    <scope>IDENTIFICATION</scope>
    <source>
        <tissue evidence="5">Gonad</tissue>
    </source>
</reference>
<evidence type="ECO:0000256" key="1">
    <source>
        <dbReference type="SAM" id="MobiDB-lite"/>
    </source>
</evidence>
<feature type="chain" id="PRO_5028446357" evidence="2">
    <location>
        <begin position="21"/>
        <end position="227"/>
    </location>
</feature>
<dbReference type="KEGG" id="bbel:109470752"/>
<feature type="domain" description="C-type lectin" evidence="3">
    <location>
        <begin position="89"/>
        <end position="212"/>
    </location>
</feature>
<feature type="region of interest" description="Disordered" evidence="1">
    <location>
        <begin position="59"/>
        <end position="80"/>
    </location>
</feature>
<proteinExistence type="predicted"/>
<dbReference type="SUPFAM" id="SSF56436">
    <property type="entry name" value="C-type lectin-like"/>
    <property type="match status" value="1"/>
</dbReference>
<dbReference type="SMART" id="SM00034">
    <property type="entry name" value="CLECT"/>
    <property type="match status" value="1"/>
</dbReference>
<dbReference type="AlphaFoldDB" id="A0A6P4Z2R2"/>
<dbReference type="InterPro" id="IPR016187">
    <property type="entry name" value="CTDL_fold"/>
</dbReference>
<keyword evidence="4" id="KW-1185">Reference proteome</keyword>